<keyword evidence="6 13" id="KW-0418">Kinase</keyword>
<dbReference type="InterPro" id="IPR010559">
    <property type="entry name" value="Sig_transdc_His_kin_internal"/>
</dbReference>
<keyword evidence="14" id="KW-1185">Reference proteome</keyword>
<dbReference type="Gene3D" id="3.40.50.2300">
    <property type="match status" value="1"/>
</dbReference>
<feature type="transmembrane region" description="Helical" evidence="10">
    <location>
        <begin position="356"/>
        <end position="378"/>
    </location>
</feature>
<evidence type="ECO:0000259" key="12">
    <source>
        <dbReference type="PROSITE" id="PS50110"/>
    </source>
</evidence>
<evidence type="ECO:0000256" key="9">
    <source>
        <dbReference type="PROSITE-ProRule" id="PRU00169"/>
    </source>
</evidence>
<dbReference type="Gene3D" id="3.30.565.10">
    <property type="entry name" value="Histidine kinase-like ATPase, C-terminal domain"/>
    <property type="match status" value="2"/>
</dbReference>
<dbReference type="SMART" id="SM00388">
    <property type="entry name" value="HisKA"/>
    <property type="match status" value="1"/>
</dbReference>
<dbReference type="InterPro" id="IPR036890">
    <property type="entry name" value="HATPase_C_sf"/>
</dbReference>
<dbReference type="CDD" id="cd00082">
    <property type="entry name" value="HisKA"/>
    <property type="match status" value="1"/>
</dbReference>
<feature type="modified residue" description="4-aspartylphosphate" evidence="9">
    <location>
        <position position="729"/>
    </location>
</feature>
<dbReference type="PROSITE" id="PS50109">
    <property type="entry name" value="HIS_KIN"/>
    <property type="match status" value="2"/>
</dbReference>
<proteinExistence type="predicted"/>
<dbReference type="Pfam" id="PF00072">
    <property type="entry name" value="Response_reg"/>
    <property type="match status" value="1"/>
</dbReference>
<keyword evidence="10" id="KW-0472">Membrane</keyword>
<evidence type="ECO:0000256" key="2">
    <source>
        <dbReference type="ARBA" id="ARBA00012438"/>
    </source>
</evidence>
<feature type="transmembrane region" description="Helical" evidence="10">
    <location>
        <begin position="236"/>
        <end position="252"/>
    </location>
</feature>
<dbReference type="Pfam" id="PF02518">
    <property type="entry name" value="HATPase_c"/>
    <property type="match status" value="2"/>
</dbReference>
<feature type="transmembrane region" description="Helical" evidence="10">
    <location>
        <begin position="272"/>
        <end position="288"/>
    </location>
</feature>
<dbReference type="InterPro" id="IPR005467">
    <property type="entry name" value="His_kinase_dom"/>
</dbReference>
<evidence type="ECO:0000256" key="7">
    <source>
        <dbReference type="ARBA" id="ARBA00022840"/>
    </source>
</evidence>
<dbReference type="SMART" id="SM00448">
    <property type="entry name" value="REC"/>
    <property type="match status" value="1"/>
</dbReference>
<keyword evidence="10" id="KW-1133">Transmembrane helix</keyword>
<comment type="catalytic activity">
    <reaction evidence="1">
        <text>ATP + protein L-histidine = ADP + protein N-phospho-L-histidine.</text>
        <dbReference type="EC" id="2.7.13.3"/>
    </reaction>
</comment>
<dbReference type="Pfam" id="PF06580">
    <property type="entry name" value="His_kinase"/>
    <property type="match status" value="1"/>
</dbReference>
<comment type="caution">
    <text evidence="13">The sequence shown here is derived from an EMBL/GenBank/DDBJ whole genome shotgun (WGS) entry which is preliminary data.</text>
</comment>
<dbReference type="InterPro" id="IPR003661">
    <property type="entry name" value="HisK_dim/P_dom"/>
</dbReference>
<evidence type="ECO:0000256" key="3">
    <source>
        <dbReference type="ARBA" id="ARBA00022553"/>
    </source>
</evidence>
<dbReference type="SUPFAM" id="SSF47384">
    <property type="entry name" value="Homodimeric domain of signal transducing histidine kinase"/>
    <property type="match status" value="1"/>
</dbReference>
<evidence type="ECO:0000259" key="11">
    <source>
        <dbReference type="PROSITE" id="PS50109"/>
    </source>
</evidence>
<dbReference type="PRINTS" id="PR00344">
    <property type="entry name" value="BCTRLSENSOR"/>
</dbReference>
<dbReference type="InterPro" id="IPR011006">
    <property type="entry name" value="CheY-like_superfamily"/>
</dbReference>
<dbReference type="InterPro" id="IPR036097">
    <property type="entry name" value="HisK_dim/P_sf"/>
</dbReference>
<dbReference type="InterPro" id="IPR004358">
    <property type="entry name" value="Sig_transdc_His_kin-like_C"/>
</dbReference>
<evidence type="ECO:0000256" key="1">
    <source>
        <dbReference type="ARBA" id="ARBA00000085"/>
    </source>
</evidence>
<feature type="domain" description="Response regulatory" evidence="12">
    <location>
        <begin position="679"/>
        <end position="796"/>
    </location>
</feature>
<dbReference type="SUPFAM" id="SSF52172">
    <property type="entry name" value="CheY-like"/>
    <property type="match status" value="1"/>
</dbReference>
<dbReference type="InterPro" id="IPR001789">
    <property type="entry name" value="Sig_transdc_resp-reg_receiver"/>
</dbReference>
<evidence type="ECO:0000313" key="13">
    <source>
        <dbReference type="EMBL" id="MBP2242235.1"/>
    </source>
</evidence>
<accession>A0ABS4RIQ6</accession>
<keyword evidence="8" id="KW-0902">Two-component regulatory system</keyword>
<evidence type="ECO:0000313" key="14">
    <source>
        <dbReference type="Proteomes" id="UP001519293"/>
    </source>
</evidence>
<dbReference type="SMART" id="SM00387">
    <property type="entry name" value="HATPase_c"/>
    <property type="match status" value="2"/>
</dbReference>
<dbReference type="InterPro" id="IPR011623">
    <property type="entry name" value="7TMR_DISM_rcpt_extracell_dom1"/>
</dbReference>
<dbReference type="PANTHER" id="PTHR43547:SF2">
    <property type="entry name" value="HYBRID SIGNAL TRANSDUCTION HISTIDINE KINASE C"/>
    <property type="match status" value="1"/>
</dbReference>
<feature type="transmembrane region" description="Helical" evidence="10">
    <location>
        <begin position="170"/>
        <end position="192"/>
    </location>
</feature>
<feature type="transmembrane region" description="Helical" evidence="10">
    <location>
        <begin position="327"/>
        <end position="349"/>
    </location>
</feature>
<evidence type="ECO:0000256" key="8">
    <source>
        <dbReference type="ARBA" id="ARBA00023012"/>
    </source>
</evidence>
<dbReference type="InterPro" id="IPR003594">
    <property type="entry name" value="HATPase_dom"/>
</dbReference>
<dbReference type="PANTHER" id="PTHR43547">
    <property type="entry name" value="TWO-COMPONENT HISTIDINE KINASE"/>
    <property type="match status" value="1"/>
</dbReference>
<feature type="transmembrane region" description="Helical" evidence="10">
    <location>
        <begin position="6"/>
        <end position="26"/>
    </location>
</feature>
<dbReference type="RefSeq" id="WP_066398018.1">
    <property type="nucleotide sequence ID" value="NZ_JAGIKZ010000017.1"/>
</dbReference>
<dbReference type="CDD" id="cd16922">
    <property type="entry name" value="HATPase_EvgS-ArcB-TorS-like"/>
    <property type="match status" value="1"/>
</dbReference>
<feature type="domain" description="Histidine kinase" evidence="11">
    <location>
        <begin position="432"/>
        <end position="644"/>
    </location>
</feature>
<keyword evidence="10" id="KW-0812">Transmembrane</keyword>
<evidence type="ECO:0000256" key="4">
    <source>
        <dbReference type="ARBA" id="ARBA00022679"/>
    </source>
</evidence>
<evidence type="ECO:0000256" key="6">
    <source>
        <dbReference type="ARBA" id="ARBA00022777"/>
    </source>
</evidence>
<keyword evidence="5" id="KW-0547">Nucleotide-binding</keyword>
<dbReference type="Pfam" id="PF00512">
    <property type="entry name" value="HisKA"/>
    <property type="match status" value="1"/>
</dbReference>
<protein>
    <recommendedName>
        <fullName evidence="2">histidine kinase</fullName>
        <ecNumber evidence="2">2.7.13.3</ecNumber>
    </recommendedName>
</protein>
<dbReference type="PROSITE" id="PS50110">
    <property type="entry name" value="RESPONSE_REGULATORY"/>
    <property type="match status" value="1"/>
</dbReference>
<evidence type="ECO:0000256" key="10">
    <source>
        <dbReference type="SAM" id="Phobius"/>
    </source>
</evidence>
<feature type="domain" description="Histidine kinase" evidence="11">
    <location>
        <begin position="907"/>
        <end position="1006"/>
    </location>
</feature>
<dbReference type="SUPFAM" id="SSF55874">
    <property type="entry name" value="ATPase domain of HSP90 chaperone/DNA topoisomerase II/histidine kinase"/>
    <property type="match status" value="2"/>
</dbReference>
<keyword evidence="7" id="KW-0067">ATP-binding</keyword>
<sequence length="1012" mass="114528">MKKHSLKIVILTIVLIICVIVLNTWLDQEKTTQREAVNGVLDLRGYDFSQGEPVELDGEWAFVPGQLLDSIEFEKVPSYFVQVPSLWTSYDLDGENVPKYTSGTYRLKIKIDHKEEILGLKTSNIRMSNAMYLDGQLIGQSGSPAEDASYTPHNIPYVSYFISDNREIELLIHVANFEYASGGGILGSIYIGDQDSIGKLRESSIVYDWVTIAAFLTMFIYFLGSYLHARIGLEQLYFSLFCFSNVLYAFSHGEKVFLALFPATPYELFERVQSSSSILIGFFILLYFQHALKPFTHRRIFRTLSIMGLLLFGSALLPVHINSQLQGVYSAYIFIVLVYIIYIQVIAIYKRSVGATYLILSSFTIFIYFIVGTLNVMMDIKLNALPPLLPFICLTLLALFISHRFTKSFLKKDELSSALLHVDQLKNEFIAKTSHEFRTPLHGIIAISQSMLDKEDASLTNDQKEKMMLVVHIAQRLSLLVNDILDFSKLKVGELKLNIAPVDLFATTHVVVETFSYLIDKDVTIINHMKRGQFVLADEERIRQILYNLIENAIKYTHQGKIEINCFERDGKVVIQISDTGIGIPPENMEKLYDPFQQFENSVGGTGLGLSVTKELVQIQNGEITVDSIVGKGTTFTITLPRADVKEGEEKRENPMYVSQRRPIHLSIPYIAKNKGKQKVIIADDDHINLKVLIDTLTQEGYFIIAVDSGKAVFDQIKKHPDVDLVILDIMMPGLSGYEVCQQLRKAYPLSELPVLMLTAAIRGEDMVAAFRSGANDFLHKPLDASELKTRIRNLILMKESAEAATNMEVAFLQAQIKPHFIYNVLNSILSLSYLDLDKARTMITDFAHFLRGSFSFENTSSLVPLAKELSLIQSYVNIQMTRFPEQMEFELQMEEPIHCFIPPLLLQPLVENAIIHGLKEKKAGGKVTLKVKEENGMVVCQVIDNGRGISAERLHDHRKDVHLMEQGVGLHNIAKRLKYYEEASIHFESEENKGTTVEVKFPFIHDMNSLG</sequence>
<gene>
    <name evidence="13" type="ORF">J2Z40_002809</name>
</gene>
<dbReference type="GO" id="GO:0016301">
    <property type="term" value="F:kinase activity"/>
    <property type="evidence" value="ECO:0007669"/>
    <property type="project" value="UniProtKB-KW"/>
</dbReference>
<dbReference type="EC" id="2.7.13.3" evidence="2"/>
<reference evidence="13 14" key="1">
    <citation type="submission" date="2021-03" db="EMBL/GenBank/DDBJ databases">
        <title>Genomic Encyclopedia of Type Strains, Phase IV (KMG-IV): sequencing the most valuable type-strain genomes for metagenomic binning, comparative biology and taxonomic classification.</title>
        <authorList>
            <person name="Goeker M."/>
        </authorList>
    </citation>
    <scope>NUCLEOTIDE SEQUENCE [LARGE SCALE GENOMIC DNA]</scope>
    <source>
        <strain evidence="13 14">DSM 26675</strain>
    </source>
</reference>
<dbReference type="Proteomes" id="UP001519293">
    <property type="component" value="Unassembled WGS sequence"/>
</dbReference>
<keyword evidence="4" id="KW-0808">Transferase</keyword>
<evidence type="ECO:0000256" key="5">
    <source>
        <dbReference type="ARBA" id="ARBA00022741"/>
    </source>
</evidence>
<feature type="transmembrane region" description="Helical" evidence="10">
    <location>
        <begin position="204"/>
        <end position="224"/>
    </location>
</feature>
<feature type="transmembrane region" description="Helical" evidence="10">
    <location>
        <begin position="300"/>
        <end position="321"/>
    </location>
</feature>
<dbReference type="Gene3D" id="1.10.287.130">
    <property type="match status" value="1"/>
</dbReference>
<dbReference type="EMBL" id="JAGIKZ010000017">
    <property type="protein sequence ID" value="MBP2242235.1"/>
    <property type="molecule type" value="Genomic_DNA"/>
</dbReference>
<dbReference type="Pfam" id="PF07695">
    <property type="entry name" value="7TMR-DISM_7TM"/>
    <property type="match status" value="1"/>
</dbReference>
<keyword evidence="3 9" id="KW-0597">Phosphoprotein</keyword>
<organism evidence="13 14">
    <name type="scientific">Cytobacillus eiseniae</name>
    <dbReference type="NCBI Taxonomy" id="762947"/>
    <lineage>
        <taxon>Bacteria</taxon>
        <taxon>Bacillati</taxon>
        <taxon>Bacillota</taxon>
        <taxon>Bacilli</taxon>
        <taxon>Bacillales</taxon>
        <taxon>Bacillaceae</taxon>
        <taxon>Cytobacillus</taxon>
    </lineage>
</organism>
<name>A0ABS4RIQ6_9BACI</name>